<protein>
    <submittedName>
        <fullName evidence="2">Uncharacterized protein</fullName>
    </submittedName>
</protein>
<feature type="signal peptide" evidence="1">
    <location>
        <begin position="1"/>
        <end position="25"/>
    </location>
</feature>
<dbReference type="EMBL" id="CP027059">
    <property type="protein sequence ID" value="UQZ83536.1"/>
    <property type="molecule type" value="Genomic_DNA"/>
</dbReference>
<organism evidence="2 3">
    <name type="scientific">Paenibacillus konkukensis</name>
    <dbReference type="NCBI Taxonomy" id="2020716"/>
    <lineage>
        <taxon>Bacteria</taxon>
        <taxon>Bacillati</taxon>
        <taxon>Bacillota</taxon>
        <taxon>Bacilli</taxon>
        <taxon>Bacillales</taxon>
        <taxon>Paenibacillaceae</taxon>
        <taxon>Paenibacillus</taxon>
    </lineage>
</organism>
<reference evidence="2" key="2">
    <citation type="journal article" date="2021" name="J Anim Sci Technol">
        <title>Complete genome sequence of Paenibacillus konkukensis sp. nov. SK3146 as a potential probiotic strain.</title>
        <authorList>
            <person name="Jung H.I."/>
            <person name="Park S."/>
            <person name="Niu K.M."/>
            <person name="Lee S.W."/>
            <person name="Kothari D."/>
            <person name="Yi K.J."/>
            <person name="Kim S.K."/>
        </authorList>
    </citation>
    <scope>NUCLEOTIDE SEQUENCE</scope>
    <source>
        <strain evidence="2">SK3146</strain>
    </source>
</reference>
<reference evidence="2" key="1">
    <citation type="submission" date="2018-02" db="EMBL/GenBank/DDBJ databases">
        <authorList>
            <person name="Kim S.-K."/>
            <person name="Jung H.-I."/>
            <person name="Lee S.-W."/>
        </authorList>
    </citation>
    <scope>NUCLEOTIDE SEQUENCE</scope>
    <source>
        <strain evidence="2">SK3146</strain>
    </source>
</reference>
<feature type="chain" id="PRO_5045267724" evidence="1">
    <location>
        <begin position="26"/>
        <end position="305"/>
    </location>
</feature>
<evidence type="ECO:0000313" key="3">
    <source>
        <dbReference type="Proteomes" id="UP001057134"/>
    </source>
</evidence>
<evidence type="ECO:0000313" key="2">
    <source>
        <dbReference type="EMBL" id="UQZ83536.1"/>
    </source>
</evidence>
<dbReference type="RefSeq" id="WP_249865541.1">
    <property type="nucleotide sequence ID" value="NZ_CP027059.1"/>
</dbReference>
<evidence type="ECO:0000256" key="1">
    <source>
        <dbReference type="SAM" id="SignalP"/>
    </source>
</evidence>
<gene>
    <name evidence="2" type="ORF">SK3146_02723</name>
</gene>
<sequence length="305" mass="32135">MSKKWIGVGAGLTLGSALFVTSAFAGVGDAAGYDAYKAAIKATAGAHNVTEQMTLSVQDNGSRLLDVTSVVKADKTAQAASGSVNIKGNAAEETVSFYRQDGKSIVKAGSSDVYNMIGSDQEKANRWSKKDREAGADDFAKEKENLIDALVGPLKDYVTVEPQADGTKHIGFQLGASQVPAVVNAVSSFAVKAASSGQHADRQLSQQPFGTELAKLKDSFPKLTKDIRIEQVDMNADVDSQNRISGQKVQVTLSGKDDQGAAHEVVIDVQVGLSGFDATTPDRVDLTGKEVHTVDKASIGRHHGE</sequence>
<keyword evidence="3" id="KW-1185">Reference proteome</keyword>
<keyword evidence="1" id="KW-0732">Signal</keyword>
<name>A0ABY4RM51_9BACL</name>
<accession>A0ABY4RM51</accession>
<dbReference type="Proteomes" id="UP001057134">
    <property type="component" value="Chromosome"/>
</dbReference>
<proteinExistence type="predicted"/>